<dbReference type="PROSITE" id="PS50222">
    <property type="entry name" value="EF_HAND_2"/>
    <property type="match status" value="1"/>
</dbReference>
<gene>
    <name evidence="3" type="ORF">FisN_12Lh182</name>
</gene>
<keyword evidence="4" id="KW-1185">Reference proteome</keyword>
<feature type="compositionally biased region" description="Low complexity" evidence="1">
    <location>
        <begin position="504"/>
        <end position="516"/>
    </location>
</feature>
<dbReference type="SUPFAM" id="SSF47473">
    <property type="entry name" value="EF-hand"/>
    <property type="match status" value="1"/>
</dbReference>
<feature type="region of interest" description="Disordered" evidence="1">
    <location>
        <begin position="631"/>
        <end position="665"/>
    </location>
</feature>
<dbReference type="InParanoid" id="A0A1Z5JMA7"/>
<evidence type="ECO:0000313" key="3">
    <source>
        <dbReference type="EMBL" id="GAX15124.1"/>
    </source>
</evidence>
<dbReference type="AlphaFoldDB" id="A0A1Z5JMA7"/>
<feature type="compositionally biased region" description="Basic and acidic residues" evidence="1">
    <location>
        <begin position="635"/>
        <end position="644"/>
    </location>
</feature>
<organism evidence="3 4">
    <name type="scientific">Fistulifera solaris</name>
    <name type="common">Oleaginous diatom</name>
    <dbReference type="NCBI Taxonomy" id="1519565"/>
    <lineage>
        <taxon>Eukaryota</taxon>
        <taxon>Sar</taxon>
        <taxon>Stramenopiles</taxon>
        <taxon>Ochrophyta</taxon>
        <taxon>Bacillariophyta</taxon>
        <taxon>Bacillariophyceae</taxon>
        <taxon>Bacillariophycidae</taxon>
        <taxon>Naviculales</taxon>
        <taxon>Naviculaceae</taxon>
        <taxon>Fistulifera</taxon>
    </lineage>
</organism>
<proteinExistence type="predicted"/>
<sequence>MSLKDFLKFAKVASPLPGATALTPSSRPTKSGIKLLAVPANCVGYAFRVCNDTLETLTLSSETGASVLFSTSLGIPAVNVAASPDGRLVAVCLADGSLCCFDVTHVSFQLRWKVEGAHSHTETDLNQSVSKSRDNAAGAAGPARSLQFSPHGYALALVDDGQQGLTIYHADDCGTPVESVQRQLAHLNLACAAWSPSCDSDECTIAVGTIDGNGIHVFNYNITTSRLSPVGVLPFPGEADDGPSWSCTHIEWVADGRSLGCGYCRVLPPEEDVEEDEDNPEDAAQHHVCFYISSFPSDEKPPQDMGDVVPFFAPAKDGRHVFFTTTVANNSQCNIMLVASNVGSDVHVLAGEDPSSWVEVELPEGDNALTPTDDDYEYTYPTGLAVANIIQEGVCLPLVLLLSTDGSLSCFQLVHGANESFFQLPLASGVNHLHAVPLPKSMRSEAAPELVTEDASPPVTEVKSNLFGQETKASFGFGGLSLASTPPKSSLEASEGQQSVFGASTSSQTSSVTTAPTSSLSFGTASAFGANAPSSTQPVFGQTSSLLGPQSAPFGSGSEVTFGSGTASLSFGSGAAKNVFGSSVLSSKPFSFEALASSPAGFAQSADPFNTFKKPASSAFGLASIAKPLFDSTTEETKQEEKPELSSTLEKAPSPVLPVEPAADDVKLGQDLKSDKDESASTPEVKKAAEAFDTIDSDKKGILPLDKMEDLIELLGEGFYGDELEKQTKLVDKDDKGHLERQAFIDWYLQLLSGDDDGGSSGGSEESDQREERERAQAKFRELSSMRDGVRSITEMDFPKLIESFGTTYCEEEHRKTIRKLKDSSGIITENAFVSWYLDWLFGGDESDIEDSEEEENEVDGVVTSESVATGTGWGNLFKAEEGCASWH</sequence>
<dbReference type="Gene3D" id="1.10.238.10">
    <property type="entry name" value="EF-hand"/>
    <property type="match status" value="1"/>
</dbReference>
<dbReference type="GO" id="GO:0005509">
    <property type="term" value="F:calcium ion binding"/>
    <property type="evidence" value="ECO:0007669"/>
    <property type="project" value="InterPro"/>
</dbReference>
<dbReference type="InterPro" id="IPR015943">
    <property type="entry name" value="WD40/YVTN_repeat-like_dom_sf"/>
</dbReference>
<feature type="region of interest" description="Disordered" evidence="1">
    <location>
        <begin position="121"/>
        <end position="143"/>
    </location>
</feature>
<protein>
    <recommendedName>
        <fullName evidence="2">EF-hand domain-containing protein</fullName>
    </recommendedName>
</protein>
<comment type="caution">
    <text evidence="3">The sequence shown here is derived from an EMBL/GenBank/DDBJ whole genome shotgun (WGS) entry which is preliminary data.</text>
</comment>
<dbReference type="InterPro" id="IPR002048">
    <property type="entry name" value="EF_hand_dom"/>
</dbReference>
<name>A0A1Z5JMA7_FISSO</name>
<accession>A0A1Z5JMA7</accession>
<feature type="domain" description="EF-hand" evidence="2">
    <location>
        <begin position="683"/>
        <end position="718"/>
    </location>
</feature>
<feature type="region of interest" description="Disordered" evidence="1">
    <location>
        <begin position="533"/>
        <end position="552"/>
    </location>
</feature>
<feature type="region of interest" description="Disordered" evidence="1">
    <location>
        <begin position="756"/>
        <end position="775"/>
    </location>
</feature>
<feature type="compositionally biased region" description="Polar residues" evidence="1">
    <location>
        <begin position="533"/>
        <end position="548"/>
    </location>
</feature>
<dbReference type="OrthoDB" id="49297at2759"/>
<dbReference type="EMBL" id="BDSP01000087">
    <property type="protein sequence ID" value="GAX15124.1"/>
    <property type="molecule type" value="Genomic_DNA"/>
</dbReference>
<dbReference type="Proteomes" id="UP000198406">
    <property type="component" value="Unassembled WGS sequence"/>
</dbReference>
<feature type="compositionally biased region" description="Polar residues" evidence="1">
    <location>
        <begin position="486"/>
        <end position="503"/>
    </location>
</feature>
<dbReference type="SUPFAM" id="SSF69322">
    <property type="entry name" value="Tricorn protease domain 2"/>
    <property type="match status" value="1"/>
</dbReference>
<feature type="region of interest" description="Disordered" evidence="1">
    <location>
        <begin position="486"/>
        <end position="516"/>
    </location>
</feature>
<reference evidence="3 4" key="1">
    <citation type="journal article" date="2015" name="Plant Cell">
        <title>Oil accumulation by the oleaginous diatom Fistulifera solaris as revealed by the genome and transcriptome.</title>
        <authorList>
            <person name="Tanaka T."/>
            <person name="Maeda Y."/>
            <person name="Veluchamy A."/>
            <person name="Tanaka M."/>
            <person name="Abida H."/>
            <person name="Marechal E."/>
            <person name="Bowler C."/>
            <person name="Muto M."/>
            <person name="Sunaga Y."/>
            <person name="Tanaka M."/>
            <person name="Yoshino T."/>
            <person name="Taniguchi T."/>
            <person name="Fukuda Y."/>
            <person name="Nemoto M."/>
            <person name="Matsumoto M."/>
            <person name="Wong P.S."/>
            <person name="Aburatani S."/>
            <person name="Fujibuchi W."/>
        </authorList>
    </citation>
    <scope>NUCLEOTIDE SEQUENCE [LARGE SCALE GENOMIC DNA]</scope>
    <source>
        <strain evidence="3 4">JPCC DA0580</strain>
    </source>
</reference>
<evidence type="ECO:0000256" key="1">
    <source>
        <dbReference type="SAM" id="MobiDB-lite"/>
    </source>
</evidence>
<evidence type="ECO:0000313" key="4">
    <source>
        <dbReference type="Proteomes" id="UP000198406"/>
    </source>
</evidence>
<dbReference type="Gene3D" id="2.130.10.10">
    <property type="entry name" value="YVTN repeat-like/Quinoprotein amine dehydrogenase"/>
    <property type="match status" value="1"/>
</dbReference>
<dbReference type="InterPro" id="IPR011992">
    <property type="entry name" value="EF-hand-dom_pair"/>
</dbReference>
<evidence type="ECO:0000259" key="2">
    <source>
        <dbReference type="PROSITE" id="PS50222"/>
    </source>
</evidence>